<comment type="caution">
    <text evidence="7">The sequence shown here is derived from an EMBL/GenBank/DDBJ whole genome shotgun (WGS) entry which is preliminary data.</text>
</comment>
<evidence type="ECO:0000256" key="5">
    <source>
        <dbReference type="ARBA" id="ARBA00023136"/>
    </source>
</evidence>
<dbReference type="InterPro" id="IPR012902">
    <property type="entry name" value="N_methyl_site"/>
</dbReference>
<gene>
    <name evidence="7" type="ORF">UT84_C0014G0025</name>
</gene>
<evidence type="ECO:0000256" key="4">
    <source>
        <dbReference type="ARBA" id="ARBA00022989"/>
    </source>
</evidence>
<dbReference type="PANTHER" id="PTHR30093:SF44">
    <property type="entry name" value="TYPE II SECRETION SYSTEM CORE PROTEIN G"/>
    <property type="match status" value="1"/>
</dbReference>
<sequence>MLPVRQIKKRGFTLIELLVVISIIGILAAFIVASFTAAQQKARDSRRKADLDALKKALELAKPDSTGGAYYPGCAGASSPCNLTAGTDLNPDIVSLKYLKVMPVDPSDTASAHVYYSYDSQDSTGASVVGANAATQYVLQACIENVKDPQRFASGGTPVDDGAAADVCGGGTVNGLVGYQIKPS</sequence>
<organism evidence="7 8">
    <name type="scientific">Candidatus Curtissbacteria bacterium GW2011_GWA1_40_16</name>
    <dbReference type="NCBI Taxonomy" id="1618405"/>
    <lineage>
        <taxon>Bacteria</taxon>
        <taxon>Candidatus Curtissiibacteriota</taxon>
    </lineage>
</organism>
<dbReference type="InterPro" id="IPR000983">
    <property type="entry name" value="Bac_GSPG_pilin"/>
</dbReference>
<dbReference type="PRINTS" id="PR00813">
    <property type="entry name" value="BCTERIALGSPG"/>
</dbReference>
<comment type="subcellular location">
    <subcellularLocation>
        <location evidence="1">Membrane</location>
        <topology evidence="1">Single-pass membrane protein</topology>
    </subcellularLocation>
</comment>
<dbReference type="NCBIfam" id="TIGR02532">
    <property type="entry name" value="IV_pilin_GFxxxE"/>
    <property type="match status" value="1"/>
</dbReference>
<feature type="transmembrane region" description="Helical" evidence="6">
    <location>
        <begin position="12"/>
        <end position="38"/>
    </location>
</feature>
<protein>
    <submittedName>
        <fullName evidence="7">General secretion pathway protein G</fullName>
    </submittedName>
</protein>
<evidence type="ECO:0000256" key="2">
    <source>
        <dbReference type="ARBA" id="ARBA00022481"/>
    </source>
</evidence>
<dbReference type="PROSITE" id="PS00409">
    <property type="entry name" value="PROKAR_NTER_METHYL"/>
    <property type="match status" value="1"/>
</dbReference>
<dbReference type="PATRIC" id="fig|1618405.3.peg.607"/>
<keyword evidence="2" id="KW-0488">Methylation</keyword>
<dbReference type="AlphaFoldDB" id="A0A0G0UJ24"/>
<dbReference type="InterPro" id="IPR045584">
    <property type="entry name" value="Pilin-like"/>
</dbReference>
<keyword evidence="3 6" id="KW-0812">Transmembrane</keyword>
<dbReference type="GO" id="GO:0015627">
    <property type="term" value="C:type II protein secretion system complex"/>
    <property type="evidence" value="ECO:0007669"/>
    <property type="project" value="InterPro"/>
</dbReference>
<accession>A0A0G0UJ24</accession>
<name>A0A0G0UJ24_9BACT</name>
<reference evidence="7 8" key="1">
    <citation type="journal article" date="2015" name="Nature">
        <title>rRNA introns, odd ribosomes, and small enigmatic genomes across a large radiation of phyla.</title>
        <authorList>
            <person name="Brown C.T."/>
            <person name="Hug L.A."/>
            <person name="Thomas B.C."/>
            <person name="Sharon I."/>
            <person name="Castelle C.J."/>
            <person name="Singh A."/>
            <person name="Wilkins M.J."/>
            <person name="Williams K.H."/>
            <person name="Banfield J.F."/>
        </authorList>
    </citation>
    <scope>NUCLEOTIDE SEQUENCE [LARGE SCALE GENOMIC DNA]</scope>
</reference>
<evidence type="ECO:0000313" key="8">
    <source>
        <dbReference type="Proteomes" id="UP000034531"/>
    </source>
</evidence>
<keyword evidence="5 6" id="KW-0472">Membrane</keyword>
<dbReference type="Proteomes" id="UP000034531">
    <property type="component" value="Unassembled WGS sequence"/>
</dbReference>
<evidence type="ECO:0000256" key="6">
    <source>
        <dbReference type="SAM" id="Phobius"/>
    </source>
</evidence>
<keyword evidence="4 6" id="KW-1133">Transmembrane helix</keyword>
<dbReference type="PANTHER" id="PTHR30093">
    <property type="entry name" value="GENERAL SECRETION PATHWAY PROTEIN G"/>
    <property type="match status" value="1"/>
</dbReference>
<dbReference type="EMBL" id="LBYI01000014">
    <property type="protein sequence ID" value="KKR50177.1"/>
    <property type="molecule type" value="Genomic_DNA"/>
</dbReference>
<evidence type="ECO:0000256" key="3">
    <source>
        <dbReference type="ARBA" id="ARBA00022692"/>
    </source>
</evidence>
<dbReference type="Gene3D" id="3.30.700.10">
    <property type="entry name" value="Glycoprotein, Type 4 Pilin"/>
    <property type="match status" value="1"/>
</dbReference>
<dbReference type="Pfam" id="PF07963">
    <property type="entry name" value="N_methyl"/>
    <property type="match status" value="1"/>
</dbReference>
<dbReference type="SUPFAM" id="SSF54523">
    <property type="entry name" value="Pili subunits"/>
    <property type="match status" value="1"/>
</dbReference>
<evidence type="ECO:0000313" key="7">
    <source>
        <dbReference type="EMBL" id="KKR50177.1"/>
    </source>
</evidence>
<evidence type="ECO:0000256" key="1">
    <source>
        <dbReference type="ARBA" id="ARBA00004167"/>
    </source>
</evidence>
<dbReference type="GO" id="GO:0016020">
    <property type="term" value="C:membrane"/>
    <property type="evidence" value="ECO:0007669"/>
    <property type="project" value="UniProtKB-SubCell"/>
</dbReference>
<dbReference type="GO" id="GO:0015628">
    <property type="term" value="P:protein secretion by the type II secretion system"/>
    <property type="evidence" value="ECO:0007669"/>
    <property type="project" value="InterPro"/>
</dbReference>
<proteinExistence type="predicted"/>